<accession>A0A938Y8S5</accession>
<evidence type="ECO:0000313" key="2">
    <source>
        <dbReference type="Proteomes" id="UP000663792"/>
    </source>
</evidence>
<reference evidence="1" key="1">
    <citation type="submission" date="2021-01" db="EMBL/GenBank/DDBJ databases">
        <title>YIM 132084 draft genome.</title>
        <authorList>
            <person name="An D."/>
        </authorList>
    </citation>
    <scope>NUCLEOTIDE SEQUENCE</scope>
    <source>
        <strain evidence="1">YIM 132084</strain>
    </source>
</reference>
<keyword evidence="2" id="KW-1185">Reference proteome</keyword>
<dbReference type="RefSeq" id="WP_205259148.1">
    <property type="nucleotide sequence ID" value="NZ_JAERWK010000003.1"/>
</dbReference>
<organism evidence="1 2">
    <name type="scientific">Nakamurella leprariae</name>
    <dbReference type="NCBI Taxonomy" id="2803911"/>
    <lineage>
        <taxon>Bacteria</taxon>
        <taxon>Bacillati</taxon>
        <taxon>Actinomycetota</taxon>
        <taxon>Actinomycetes</taxon>
        <taxon>Nakamurellales</taxon>
        <taxon>Nakamurellaceae</taxon>
        <taxon>Nakamurella</taxon>
    </lineage>
</organism>
<protein>
    <submittedName>
        <fullName evidence="1">SCO1664 family protein</fullName>
    </submittedName>
</protein>
<dbReference type="NCBIfam" id="TIGR03843">
    <property type="entry name" value="SCO1664 family protein"/>
    <property type="match status" value="1"/>
</dbReference>
<dbReference type="EMBL" id="JAERWK010000003">
    <property type="protein sequence ID" value="MBM9466067.1"/>
    <property type="molecule type" value="Genomic_DNA"/>
</dbReference>
<proteinExistence type="predicted"/>
<comment type="caution">
    <text evidence="1">The sequence shown here is derived from an EMBL/GenBank/DDBJ whole genome shotgun (WGS) entry which is preliminary data.</text>
</comment>
<dbReference type="InterPro" id="IPR022292">
    <property type="entry name" value="CHP03843"/>
</dbReference>
<evidence type="ECO:0000313" key="1">
    <source>
        <dbReference type="EMBL" id="MBM9466067.1"/>
    </source>
</evidence>
<dbReference type="Proteomes" id="UP000663792">
    <property type="component" value="Unassembled WGS sequence"/>
</dbReference>
<dbReference type="AlphaFoldDB" id="A0A938Y8S5"/>
<name>A0A938Y8S5_9ACTN</name>
<gene>
    <name evidence="1" type="ORF">JL106_02080</name>
</gene>
<sequence length="265" mass="29109">MPEAPSEDVRRLLTEGDLDITGRLSDASNVTLLATASLDGQSVQCIYKPVRGERPLWDFPDGTLAEREYASYLLSEAAGWHCVPLTLLRPGPLGAGMVQVWIEDADPDLVVDLLPVKRVPADWISVFRAVDYSGDDVAVAHADEPRLAVLAGFDAVANNADRKGSHILPTADGRIYGVDHGLCLHQEDKLRTILWGFAGRKLPAAVADGLERLSTELDGTLGEQLDELITTAERRALDRRLHQLLQTRRFPKPPGHRNPIPWPPL</sequence>